<feature type="domain" description="NWD NACHT-NTPase N-terminal" evidence="2">
    <location>
        <begin position="94"/>
        <end position="334"/>
    </location>
</feature>
<protein>
    <recommendedName>
        <fullName evidence="2">NWD NACHT-NTPase N-terminal domain-containing protein</fullName>
    </recommendedName>
</protein>
<dbReference type="Pfam" id="PF17100">
    <property type="entry name" value="NACHT_N"/>
    <property type="match status" value="1"/>
</dbReference>
<name>X0C8L8_FUSOX</name>
<dbReference type="AlphaFoldDB" id="X0C8L8"/>
<feature type="compositionally biased region" description="Polar residues" evidence="1">
    <location>
        <begin position="68"/>
        <end position="88"/>
    </location>
</feature>
<accession>X0C8L8</accession>
<sequence length="379" mass="43117">MKDTLRRLKGRVHEGLENFRNKSDQSLVAEGQASSVQVKADTRQPDTRIPLQDRAKVEADAQCDFSPAANSDTNRNATNPPTINNTDVSNWGNFWPEAYENIQTDPEHSGLLEKLEISRERRRRHGDSYVLSVNTANDNIPSDDPFAETPNSRRLKTIQKNAEERLKSFSEAHLSFKIRDQPIVVRESVLKAVQVINTLKPIIIGAVAAEPSAALAWAGVATILPILENIFQQDEDAATGLTNVIFLMARYQGFHERDFISHLQSSCQSASSRELLSRIRDDLVSVYGKIYIYEARFIIQYGRRNKLHRAFRNALNADGWKQSWSEIESIGQRFDKGVNSEVNVTTLKTWKAVKDVQEQVERLETMQHDFDRRQLLQSL</sequence>
<dbReference type="OrthoDB" id="538223at2759"/>
<evidence type="ECO:0000256" key="1">
    <source>
        <dbReference type="SAM" id="MobiDB-lite"/>
    </source>
</evidence>
<dbReference type="EMBL" id="JH658484">
    <property type="protein sequence ID" value="EXK79057.1"/>
    <property type="molecule type" value="Genomic_DNA"/>
</dbReference>
<dbReference type="HOGENOM" id="CLU_729661_0_0_1"/>
<dbReference type="InterPro" id="IPR031359">
    <property type="entry name" value="NACHT_N"/>
</dbReference>
<evidence type="ECO:0000313" key="4">
    <source>
        <dbReference type="Proteomes" id="UP000030663"/>
    </source>
</evidence>
<dbReference type="Proteomes" id="UP000030663">
    <property type="component" value="Unassembled WGS sequence"/>
</dbReference>
<reference evidence="3 4" key="1">
    <citation type="submission" date="2011-11" db="EMBL/GenBank/DDBJ databases">
        <title>The Genome Sequence of Fusarium oxysporum PHW815.</title>
        <authorList>
            <consortium name="The Broad Institute Genome Sequencing Platform"/>
            <person name="Ma L.-J."/>
            <person name="Gale L.R."/>
            <person name="Schwartz D.C."/>
            <person name="Zhou S."/>
            <person name="Corby-Kistler H."/>
            <person name="Young S.K."/>
            <person name="Zeng Q."/>
            <person name="Gargeya S."/>
            <person name="Fitzgerald M."/>
            <person name="Haas B."/>
            <person name="Abouelleil A."/>
            <person name="Alvarado L."/>
            <person name="Arachchi H.M."/>
            <person name="Berlin A."/>
            <person name="Brown A."/>
            <person name="Chapman S.B."/>
            <person name="Chen Z."/>
            <person name="Dunbar C."/>
            <person name="Freedman E."/>
            <person name="Gearin G."/>
            <person name="Goldberg J."/>
            <person name="Griggs A."/>
            <person name="Gujja S."/>
            <person name="Heiman D."/>
            <person name="Howarth C."/>
            <person name="Larson L."/>
            <person name="Lui A."/>
            <person name="MacDonald P.J.P."/>
            <person name="Montmayeur A."/>
            <person name="Murphy C."/>
            <person name="Neiman D."/>
            <person name="Pearson M."/>
            <person name="Priest M."/>
            <person name="Roberts A."/>
            <person name="Saif S."/>
            <person name="Shea T."/>
            <person name="Shenoy N."/>
            <person name="Sisk P."/>
            <person name="Stolte C."/>
            <person name="Sykes S."/>
            <person name="Wortman J."/>
            <person name="Nusbaum C."/>
            <person name="Birren B."/>
        </authorList>
    </citation>
    <scope>NUCLEOTIDE SEQUENCE [LARGE SCALE GENOMIC DNA]</scope>
    <source>
        <strain evidence="3 4">54005</strain>
    </source>
</reference>
<gene>
    <name evidence="3" type="ORF">FOQG_16299</name>
</gene>
<evidence type="ECO:0000313" key="3">
    <source>
        <dbReference type="EMBL" id="EXK79057.1"/>
    </source>
</evidence>
<proteinExistence type="predicted"/>
<evidence type="ECO:0000259" key="2">
    <source>
        <dbReference type="Pfam" id="PF17100"/>
    </source>
</evidence>
<feature type="region of interest" description="Disordered" evidence="1">
    <location>
        <begin position="33"/>
        <end position="88"/>
    </location>
</feature>
<organism evidence="3 4">
    <name type="scientific">Fusarium oxysporum f. sp. raphani 54005</name>
    <dbReference type="NCBI Taxonomy" id="1089458"/>
    <lineage>
        <taxon>Eukaryota</taxon>
        <taxon>Fungi</taxon>
        <taxon>Dikarya</taxon>
        <taxon>Ascomycota</taxon>
        <taxon>Pezizomycotina</taxon>
        <taxon>Sordariomycetes</taxon>
        <taxon>Hypocreomycetidae</taxon>
        <taxon>Hypocreales</taxon>
        <taxon>Nectriaceae</taxon>
        <taxon>Fusarium</taxon>
        <taxon>Fusarium oxysporum species complex</taxon>
    </lineage>
</organism>
<feature type="compositionally biased region" description="Basic and acidic residues" evidence="1">
    <location>
        <begin position="40"/>
        <end position="59"/>
    </location>
</feature>
<keyword evidence="4" id="KW-1185">Reference proteome</keyword>